<accession>A0A644F5X1</accession>
<feature type="compositionally biased region" description="Pro residues" evidence="1">
    <location>
        <begin position="49"/>
        <end position="69"/>
    </location>
</feature>
<dbReference type="InParanoid" id="A0A644F5X1"/>
<feature type="compositionally biased region" description="Low complexity" evidence="1">
    <location>
        <begin position="24"/>
        <end position="38"/>
    </location>
</feature>
<dbReference type="Proteomes" id="UP000001548">
    <property type="component" value="Unassembled WGS sequence"/>
</dbReference>
<sequence length="836" mass="85867">MDSAPLAVAIREHVPGPRPPPRPSGGRSLFAQAVAAGAGQTGRPFALGQPPPRAPAPAPPRGPPPPPAAEDPGGPLLGYGGAADPEAVPFCSAADIGLLCRSTNPAQREYGLRMLANAVALRRVRDGGAPDPVLEALLCLPADPHACPSSAGHLLLLGLRDALESGSPGLLDAALSGLATVFVADEGFLSETVHVGAALLGLTSSSVAFPLGSLLRRLVEHGLPGLLGQALDAAARADERRRERLAHSAYLLAERVLIGCCPADEPPETAAGLRALAERLLAALLGELAGLAETGAFLTTASRVALRTLCYDHVLDGHALGRDAVALLVESLEAFVGALPGQDEAVRTELLSAATLHYLLVARVLRGSPELCALHAAVSATCAAALERHAPAAPAELSALLVLLRILRARAAVPRARLGLSEACFRRLVDWRAPPEAGGFALPQGPSAAFAPFYALAAVQWRGPGEWGAAEAWVGCVMDVLASGPPVARWAPPAVDAHRRAGVLPCAVTDAGVALALLVAALAAVWGPGLPFAAGLAERVGERLAGLPAEFRFVVAFPLARLLPPLPAIECGLYPNAALLGALRAVTGHPGYDPAAEALAHVDARCPCPALAALHAACVLASDGMRRDGAWRLAVLRLALQRLAGLETAGAARGRVLAYGLLCVLDTLTGVCRLPPDAAALLAETLAGVLRLARAGPAPAAELLYAAPAGGLRTLDAAAGAFVEGLHGGAAVLPEAPLVYLALLHPQLVPDPRRRAELWSGLALLRLDFAALDGGLLAGLCEDDPAPVLACLACYERRAETALSRRVLARYAEAHRGQRPDRVVVAAVEEALRPAG</sequence>
<evidence type="ECO:0000256" key="1">
    <source>
        <dbReference type="SAM" id="MobiDB-lite"/>
    </source>
</evidence>
<evidence type="ECO:0000313" key="3">
    <source>
        <dbReference type="Proteomes" id="UP000001548"/>
    </source>
</evidence>
<dbReference type="AlphaFoldDB" id="A0A644F5X1"/>
<reference evidence="2 3" key="1">
    <citation type="journal article" date="2007" name="Science">
        <title>Genomic minimalism in the early diverging intestinal parasite Giardia lamblia.</title>
        <authorList>
            <person name="Morrison H.G."/>
            <person name="McArthur A.G."/>
            <person name="Gillin F.D."/>
            <person name="Aley S.B."/>
            <person name="Adam R.D."/>
            <person name="Olsen G.J."/>
            <person name="Best A.A."/>
            <person name="Cande W.Z."/>
            <person name="Chen F."/>
            <person name="Cipriano M.J."/>
            <person name="Davids B.J."/>
            <person name="Dawson S.C."/>
            <person name="Elmendorf H.G."/>
            <person name="Hehl A.B."/>
            <person name="Holder M.E."/>
            <person name="Huse S.M."/>
            <person name="Kim U.U."/>
            <person name="Lasek-Nesselquist E."/>
            <person name="Manning G."/>
            <person name="Nigam A."/>
            <person name="Nixon J.E."/>
            <person name="Palm D."/>
            <person name="Passamaneck N.E."/>
            <person name="Prabhu A."/>
            <person name="Reich C.I."/>
            <person name="Reiner D.S."/>
            <person name="Samuelson J."/>
            <person name="Svard S.G."/>
            <person name="Sogin M.L."/>
        </authorList>
    </citation>
    <scope>NUCLEOTIDE SEQUENCE [LARGE SCALE GENOMIC DNA]</scope>
    <source>
        <strain evidence="2 3">WB C6</strain>
    </source>
</reference>
<name>A0A644F5X1_GIAIC</name>
<evidence type="ECO:0000313" key="2">
    <source>
        <dbReference type="EMBL" id="KAE8304033.1"/>
    </source>
</evidence>
<keyword evidence="3" id="KW-1185">Reference proteome</keyword>
<proteinExistence type="predicted"/>
<protein>
    <submittedName>
        <fullName evidence="2">Uncharacterized protein</fullName>
    </submittedName>
</protein>
<feature type="region of interest" description="Disordered" evidence="1">
    <location>
        <begin position="1"/>
        <end position="79"/>
    </location>
</feature>
<comment type="caution">
    <text evidence="2">The sequence shown here is derived from an EMBL/GenBank/DDBJ whole genome shotgun (WGS) entry which is preliminary data.</text>
</comment>
<organism evidence="2 3">
    <name type="scientific">Giardia intestinalis (strain ATCC 50803 / WB clone C6)</name>
    <name type="common">Giardia lamblia</name>
    <dbReference type="NCBI Taxonomy" id="184922"/>
    <lineage>
        <taxon>Eukaryota</taxon>
        <taxon>Metamonada</taxon>
        <taxon>Diplomonadida</taxon>
        <taxon>Hexamitidae</taxon>
        <taxon>Giardiinae</taxon>
        <taxon>Giardia</taxon>
    </lineage>
</organism>
<dbReference type="EMBL" id="AACB03000002">
    <property type="protein sequence ID" value="KAE8304033.1"/>
    <property type="molecule type" value="Genomic_DNA"/>
</dbReference>
<gene>
    <name evidence="2" type="ORF">GL50803_00d60704</name>
</gene>